<evidence type="ECO:0000259" key="3">
    <source>
        <dbReference type="Pfam" id="PF06580"/>
    </source>
</evidence>
<keyword evidence="5" id="KW-1185">Reference proteome</keyword>
<evidence type="ECO:0000313" key="4">
    <source>
        <dbReference type="EMBL" id="ATL45742.1"/>
    </source>
</evidence>
<keyword evidence="2" id="KW-1133">Transmembrane helix</keyword>
<dbReference type="GO" id="GO:0000155">
    <property type="term" value="F:phosphorelay sensor kinase activity"/>
    <property type="evidence" value="ECO:0007669"/>
    <property type="project" value="InterPro"/>
</dbReference>
<gene>
    <name evidence="4" type="ORF">COR50_00410</name>
</gene>
<feature type="transmembrane region" description="Helical" evidence="2">
    <location>
        <begin position="150"/>
        <end position="175"/>
    </location>
</feature>
<protein>
    <recommendedName>
        <fullName evidence="3">Signal transduction histidine kinase internal region domain-containing protein</fullName>
    </recommendedName>
</protein>
<dbReference type="AlphaFoldDB" id="A0A291QPD2"/>
<dbReference type="PANTHER" id="PTHR34220">
    <property type="entry name" value="SENSOR HISTIDINE KINASE YPDA"/>
    <property type="match status" value="1"/>
</dbReference>
<evidence type="ECO:0000256" key="2">
    <source>
        <dbReference type="SAM" id="Phobius"/>
    </source>
</evidence>
<feature type="coiled-coil region" evidence="1">
    <location>
        <begin position="243"/>
        <end position="270"/>
    </location>
</feature>
<reference evidence="4 5" key="1">
    <citation type="submission" date="2017-10" db="EMBL/GenBank/DDBJ databases">
        <title>Paenichitinophaga pekingensis gen. nov., sp. nov., isolated from activated sludge.</title>
        <authorList>
            <person name="Jin D."/>
            <person name="Kong X."/>
            <person name="Deng Y."/>
            <person name="Bai Z."/>
        </authorList>
    </citation>
    <scope>NUCLEOTIDE SEQUENCE [LARGE SCALE GENOMIC DNA]</scope>
    <source>
        <strain evidence="4 5">13</strain>
    </source>
</reference>
<keyword evidence="1" id="KW-0175">Coiled coil</keyword>
<keyword evidence="2" id="KW-0812">Transmembrane</keyword>
<feature type="transmembrane region" description="Helical" evidence="2">
    <location>
        <begin position="67"/>
        <end position="85"/>
    </location>
</feature>
<dbReference type="InterPro" id="IPR050640">
    <property type="entry name" value="Bact_2-comp_sensor_kinase"/>
</dbReference>
<organism evidence="4 5">
    <name type="scientific">Chitinophaga caeni</name>
    <dbReference type="NCBI Taxonomy" id="2029983"/>
    <lineage>
        <taxon>Bacteria</taxon>
        <taxon>Pseudomonadati</taxon>
        <taxon>Bacteroidota</taxon>
        <taxon>Chitinophagia</taxon>
        <taxon>Chitinophagales</taxon>
        <taxon>Chitinophagaceae</taxon>
        <taxon>Chitinophaga</taxon>
    </lineage>
</organism>
<dbReference type="EMBL" id="CP023777">
    <property type="protein sequence ID" value="ATL45742.1"/>
    <property type="molecule type" value="Genomic_DNA"/>
</dbReference>
<dbReference type="GO" id="GO:0016020">
    <property type="term" value="C:membrane"/>
    <property type="evidence" value="ECO:0007669"/>
    <property type="project" value="InterPro"/>
</dbReference>
<dbReference type="Pfam" id="PF06580">
    <property type="entry name" value="His_kinase"/>
    <property type="match status" value="1"/>
</dbReference>
<dbReference type="KEGG" id="cbae:COR50_00410"/>
<sequence length="383" mass="45068">MLNLIHYPLEMLAKIKEFLRREGKKLLIIFIITFLYYLFVILTALRFNPAPITGPDGRIIPVVLNSLRGVIESTITFYLLIYAVMIPLLQKKNWLHFFLWITGIFLVKFALSYLFDYERVSYSYNVTVLNTRSSGQDHSLMKKLLVDHQFLFYTISYILSYILTLLICFIVSVAIEWNNRVKKQKELEQQKLDAELSAIKYQINPHFLFNSLNFIYSKTVPLSDEVSQAVLLLSDIMRYALGKEEDEQGLVDLEKELEHLKNVIEINQMRFNNRLSILYEENIDRPHTKIMPLILITLVENAFKHGDLLDQENPLTIKINVDYQHLHFYICNKKKAGTKELSTGIGLQNVKKRLQLMYEKSHEFHVKEDDTFYITELTIRFKP</sequence>
<accession>A0A291QPD2</accession>
<dbReference type="Proteomes" id="UP000220133">
    <property type="component" value="Chromosome"/>
</dbReference>
<dbReference type="SUPFAM" id="SSF55874">
    <property type="entry name" value="ATPase domain of HSP90 chaperone/DNA topoisomerase II/histidine kinase"/>
    <property type="match status" value="1"/>
</dbReference>
<keyword evidence="2" id="KW-0472">Membrane</keyword>
<name>A0A291QPD2_9BACT</name>
<dbReference type="OrthoDB" id="9809908at2"/>
<dbReference type="InterPro" id="IPR036890">
    <property type="entry name" value="HATPase_C_sf"/>
</dbReference>
<feature type="transmembrane region" description="Helical" evidence="2">
    <location>
        <begin position="26"/>
        <end position="47"/>
    </location>
</feature>
<evidence type="ECO:0000256" key="1">
    <source>
        <dbReference type="SAM" id="Coils"/>
    </source>
</evidence>
<feature type="transmembrane region" description="Helical" evidence="2">
    <location>
        <begin position="97"/>
        <end position="115"/>
    </location>
</feature>
<dbReference type="PANTHER" id="PTHR34220:SF7">
    <property type="entry name" value="SENSOR HISTIDINE KINASE YPDA"/>
    <property type="match status" value="1"/>
</dbReference>
<dbReference type="InterPro" id="IPR010559">
    <property type="entry name" value="Sig_transdc_His_kin_internal"/>
</dbReference>
<dbReference type="Gene3D" id="3.30.565.10">
    <property type="entry name" value="Histidine kinase-like ATPase, C-terminal domain"/>
    <property type="match status" value="1"/>
</dbReference>
<proteinExistence type="predicted"/>
<evidence type="ECO:0000313" key="5">
    <source>
        <dbReference type="Proteomes" id="UP000220133"/>
    </source>
</evidence>
<feature type="domain" description="Signal transduction histidine kinase internal region" evidence="3">
    <location>
        <begin position="194"/>
        <end position="275"/>
    </location>
</feature>